<feature type="region of interest" description="Disordered" evidence="1">
    <location>
        <begin position="1"/>
        <end position="57"/>
    </location>
</feature>
<name>A0A6J4LCE4_9ACTN</name>
<evidence type="ECO:0000313" key="2">
    <source>
        <dbReference type="EMBL" id="CAA9328923.1"/>
    </source>
</evidence>
<accession>A0A6J4LCE4</accession>
<proteinExistence type="predicted"/>
<dbReference type="EMBL" id="CADCUG010000050">
    <property type="protein sequence ID" value="CAA9328923.1"/>
    <property type="molecule type" value="Genomic_DNA"/>
</dbReference>
<gene>
    <name evidence="2" type="ORF">AVDCRST_MAG29-917</name>
</gene>
<protein>
    <submittedName>
        <fullName evidence="2">Uncharacterized protein</fullName>
    </submittedName>
</protein>
<sequence>GGARPGGGPSRWCGSAAAGRRPRDRGRRTRVVPAAWHHAGGPGTRGIGALVPGAVGL</sequence>
<evidence type="ECO:0000256" key="1">
    <source>
        <dbReference type="SAM" id="MobiDB-lite"/>
    </source>
</evidence>
<organism evidence="2">
    <name type="scientific">uncultured Nocardioidaceae bacterium</name>
    <dbReference type="NCBI Taxonomy" id="253824"/>
    <lineage>
        <taxon>Bacteria</taxon>
        <taxon>Bacillati</taxon>
        <taxon>Actinomycetota</taxon>
        <taxon>Actinomycetes</taxon>
        <taxon>Propionibacteriales</taxon>
        <taxon>Nocardioidaceae</taxon>
        <taxon>environmental samples</taxon>
    </lineage>
</organism>
<reference evidence="2" key="1">
    <citation type="submission" date="2020-02" db="EMBL/GenBank/DDBJ databases">
        <authorList>
            <person name="Meier V. D."/>
        </authorList>
    </citation>
    <scope>NUCLEOTIDE SEQUENCE</scope>
    <source>
        <strain evidence="2">AVDCRST_MAG29</strain>
    </source>
</reference>
<feature type="non-terminal residue" evidence="2">
    <location>
        <position position="1"/>
    </location>
</feature>
<feature type="non-terminal residue" evidence="2">
    <location>
        <position position="57"/>
    </location>
</feature>
<feature type="compositionally biased region" description="Basic residues" evidence="1">
    <location>
        <begin position="20"/>
        <end position="30"/>
    </location>
</feature>
<dbReference type="AlphaFoldDB" id="A0A6J4LCE4"/>